<accession>A0A5E4BA72</accession>
<dbReference type="Proteomes" id="UP000335636">
    <property type="component" value="Unassembled WGS sequence"/>
</dbReference>
<protein>
    <submittedName>
        <fullName evidence="2">Uncharacterized protein</fullName>
    </submittedName>
</protein>
<proteinExistence type="predicted"/>
<name>A0A5E4BA72_MARMO</name>
<evidence type="ECO:0000313" key="3">
    <source>
        <dbReference type="Proteomes" id="UP000335636"/>
    </source>
</evidence>
<reference evidence="2" key="1">
    <citation type="submission" date="2019-04" db="EMBL/GenBank/DDBJ databases">
        <authorList>
            <person name="Alioto T."/>
            <person name="Alioto T."/>
        </authorList>
    </citation>
    <scope>NUCLEOTIDE SEQUENCE [LARGE SCALE GENOMIC DNA]</scope>
</reference>
<feature type="compositionally biased region" description="Polar residues" evidence="1">
    <location>
        <begin position="52"/>
        <end position="66"/>
    </location>
</feature>
<dbReference type="EMBL" id="CABDUW010000325">
    <property type="protein sequence ID" value="VTJ65769.1"/>
    <property type="molecule type" value="Genomic_DNA"/>
</dbReference>
<organism evidence="2 3">
    <name type="scientific">Marmota monax</name>
    <name type="common">Woodchuck</name>
    <dbReference type="NCBI Taxonomy" id="9995"/>
    <lineage>
        <taxon>Eukaryota</taxon>
        <taxon>Metazoa</taxon>
        <taxon>Chordata</taxon>
        <taxon>Craniata</taxon>
        <taxon>Vertebrata</taxon>
        <taxon>Euteleostomi</taxon>
        <taxon>Mammalia</taxon>
        <taxon>Eutheria</taxon>
        <taxon>Euarchontoglires</taxon>
        <taxon>Glires</taxon>
        <taxon>Rodentia</taxon>
        <taxon>Sciuromorpha</taxon>
        <taxon>Sciuridae</taxon>
        <taxon>Xerinae</taxon>
        <taxon>Marmotini</taxon>
        <taxon>Marmota</taxon>
    </lineage>
</organism>
<feature type="region of interest" description="Disordered" evidence="1">
    <location>
        <begin position="44"/>
        <end position="66"/>
    </location>
</feature>
<evidence type="ECO:0000313" key="2">
    <source>
        <dbReference type="EMBL" id="VTJ65769.1"/>
    </source>
</evidence>
<feature type="region of interest" description="Disordered" evidence="1">
    <location>
        <begin position="1"/>
        <end position="23"/>
    </location>
</feature>
<dbReference type="AlphaFoldDB" id="A0A5E4BA72"/>
<keyword evidence="3" id="KW-1185">Reference proteome</keyword>
<sequence>MRTCQSTAEEQEAGAEPADPGFYFAHGQEDLLHSLQKQFVEIPAGPGLPSLSPATPSWPSSHLQGRRTMQLTHPPKTLPSPASLGWTLQRQRLPGALGGPEGSPSHSQFLLLPQPPVCPRVSVATIRL</sequence>
<gene>
    <name evidence="2" type="ORF">MONAX_5E032184</name>
</gene>
<evidence type="ECO:0000256" key="1">
    <source>
        <dbReference type="SAM" id="MobiDB-lite"/>
    </source>
</evidence>
<comment type="caution">
    <text evidence="2">The sequence shown here is derived from an EMBL/GenBank/DDBJ whole genome shotgun (WGS) entry which is preliminary data.</text>
</comment>